<keyword evidence="9" id="KW-1185">Reference proteome</keyword>
<dbReference type="eggNOG" id="COG0535">
    <property type="taxonomic scope" value="Bacteria"/>
</dbReference>
<dbReference type="InterPro" id="IPR034457">
    <property type="entry name" value="Organic_radical-activating"/>
</dbReference>
<evidence type="ECO:0000256" key="5">
    <source>
        <dbReference type="ARBA" id="ARBA00023004"/>
    </source>
</evidence>
<dbReference type="PATRIC" id="fig|1167006.5.peg.2307"/>
<dbReference type="GO" id="GO:0051539">
    <property type="term" value="F:4 iron, 4 sulfur cluster binding"/>
    <property type="evidence" value="ECO:0007669"/>
    <property type="project" value="UniProtKB-KW"/>
</dbReference>
<name>M1P593_DESSD</name>
<organism evidence="8 9">
    <name type="scientific">Desulfocapsa sulfexigens (strain DSM 10523 / SB164P1)</name>
    <dbReference type="NCBI Taxonomy" id="1167006"/>
    <lineage>
        <taxon>Bacteria</taxon>
        <taxon>Pseudomonadati</taxon>
        <taxon>Thermodesulfobacteriota</taxon>
        <taxon>Desulfobulbia</taxon>
        <taxon>Desulfobulbales</taxon>
        <taxon>Desulfocapsaceae</taxon>
        <taxon>Desulfocapsa</taxon>
    </lineage>
</organism>
<dbReference type="Gene3D" id="3.20.20.70">
    <property type="entry name" value="Aldolase class I"/>
    <property type="match status" value="1"/>
</dbReference>
<dbReference type="GO" id="GO:0046872">
    <property type="term" value="F:metal ion binding"/>
    <property type="evidence" value="ECO:0007669"/>
    <property type="project" value="UniProtKB-KW"/>
</dbReference>
<dbReference type="PROSITE" id="PS51918">
    <property type="entry name" value="RADICAL_SAM"/>
    <property type="match status" value="1"/>
</dbReference>
<dbReference type="AlphaFoldDB" id="M1P593"/>
<evidence type="ECO:0000313" key="9">
    <source>
        <dbReference type="Proteomes" id="UP000011721"/>
    </source>
</evidence>
<dbReference type="PANTHER" id="PTHR30352:SF5">
    <property type="entry name" value="PYRUVATE FORMATE-LYASE 1-ACTIVATING ENZYME"/>
    <property type="match status" value="1"/>
</dbReference>
<keyword evidence="4" id="KW-0479">Metal-binding</keyword>
<evidence type="ECO:0000256" key="4">
    <source>
        <dbReference type="ARBA" id="ARBA00022723"/>
    </source>
</evidence>
<dbReference type="Pfam" id="PF04055">
    <property type="entry name" value="Radical_SAM"/>
    <property type="match status" value="1"/>
</dbReference>
<dbReference type="SMART" id="SM00729">
    <property type="entry name" value="Elp3"/>
    <property type="match status" value="1"/>
</dbReference>
<dbReference type="SFLD" id="SFLDG01109">
    <property type="entry name" value="Uncharacterised_Radical_SAM_Su"/>
    <property type="match status" value="1"/>
</dbReference>
<reference evidence="9" key="1">
    <citation type="journal article" date="2013" name="Stand. Genomic Sci.">
        <title>Complete genome sequence of Desulfocapsa sulfexigens, a marine deltaproteobacterium specialized in disproportionating inorganic sulfur compounds.</title>
        <authorList>
            <person name="Finster K.W."/>
            <person name="Kjeldsen K.U."/>
            <person name="Kube M."/>
            <person name="Reinhardt R."/>
            <person name="Mussmann M."/>
            <person name="Amann R."/>
            <person name="Schreiber L."/>
        </authorList>
    </citation>
    <scope>NUCLEOTIDE SEQUENCE [LARGE SCALE GENOMIC DNA]</scope>
    <source>
        <strain evidence="9">DSM 10523 / SB164P1</strain>
    </source>
</reference>
<sequence length="426" mass="47687">MIHPDGQPFLVYGDAQGNIKDLPDLHAAGMSAGNYRLPDKEDFIPLPEGSELFVLPGRLPVGCDLNSGEALLVEEDPYSNETIQAVAAFMSPAHTAIFNSAYQTTANAPRLPLFAYTAIGWYDDRFWTTAFRSDNDIRQDCTQFNQEIINSRTTRKLKDNKKNRLIQHLGKCCLTYACPAARNYFLGRWEAPLPTSPVCNARCIGCISLQASGKCSATQDRIQFVPTPTEIAQVAVPHLQNADSAIVSFGQGCEGEPLLQSDTLEKAIKTIRKKTDRGTINLNSNASLPEAIQRLAGAGLDSLRVSINSAQEYYHHKYYRPQGFSLSDVLESIRVMKKEGAFVSLNYFILPGFTDSVPEFEALSTLLNTFRPDRIQLRNLNMDPEWYMRSIGIDQSIISMGMRQWLEKIQTDFPQLQLGYYNPPIR</sequence>
<evidence type="ECO:0000256" key="3">
    <source>
        <dbReference type="ARBA" id="ARBA00022691"/>
    </source>
</evidence>
<dbReference type="EMBL" id="CP003985">
    <property type="protein sequence ID" value="AGF78663.1"/>
    <property type="molecule type" value="Genomic_DNA"/>
</dbReference>
<dbReference type="SUPFAM" id="SSF102114">
    <property type="entry name" value="Radical SAM enzymes"/>
    <property type="match status" value="1"/>
</dbReference>
<keyword evidence="6" id="KW-0411">Iron-sulfur</keyword>
<dbReference type="InterPro" id="IPR007197">
    <property type="entry name" value="rSAM"/>
</dbReference>
<accession>M1P593</accession>
<keyword evidence="3" id="KW-0949">S-adenosyl-L-methionine</keyword>
<dbReference type="CDD" id="cd01335">
    <property type="entry name" value="Radical_SAM"/>
    <property type="match status" value="1"/>
</dbReference>
<dbReference type="Proteomes" id="UP000011721">
    <property type="component" value="Chromosome"/>
</dbReference>
<dbReference type="PANTHER" id="PTHR30352">
    <property type="entry name" value="PYRUVATE FORMATE-LYASE-ACTIVATING ENZYME"/>
    <property type="match status" value="1"/>
</dbReference>
<dbReference type="GO" id="GO:0003824">
    <property type="term" value="F:catalytic activity"/>
    <property type="evidence" value="ECO:0007669"/>
    <property type="project" value="InterPro"/>
</dbReference>
<dbReference type="STRING" id="1167006.UWK_02120"/>
<dbReference type="SFLD" id="SFLDS00029">
    <property type="entry name" value="Radical_SAM"/>
    <property type="match status" value="1"/>
</dbReference>
<comment type="cofactor">
    <cofactor evidence="1">
        <name>[4Fe-4S] cluster</name>
        <dbReference type="ChEBI" id="CHEBI:49883"/>
    </cofactor>
</comment>
<proteinExistence type="predicted"/>
<evidence type="ECO:0000259" key="7">
    <source>
        <dbReference type="PROSITE" id="PS51918"/>
    </source>
</evidence>
<keyword evidence="5" id="KW-0408">Iron</keyword>
<dbReference type="InterPro" id="IPR006638">
    <property type="entry name" value="Elp3/MiaA/NifB-like_rSAM"/>
</dbReference>
<dbReference type="InterPro" id="IPR058240">
    <property type="entry name" value="rSAM_sf"/>
</dbReference>
<gene>
    <name evidence="8" type="ordered locus">UWK_02120</name>
</gene>
<evidence type="ECO:0000256" key="1">
    <source>
        <dbReference type="ARBA" id="ARBA00001966"/>
    </source>
</evidence>
<evidence type="ECO:0000256" key="6">
    <source>
        <dbReference type="ARBA" id="ARBA00023014"/>
    </source>
</evidence>
<dbReference type="InterPro" id="IPR013785">
    <property type="entry name" value="Aldolase_TIM"/>
</dbReference>
<dbReference type="KEGG" id="dsf:UWK_02120"/>
<keyword evidence="2" id="KW-0004">4Fe-4S</keyword>
<protein>
    <submittedName>
        <fullName evidence="8">Radical SAM superfamily enzyme</fullName>
    </submittedName>
</protein>
<feature type="domain" description="Radical SAM core" evidence="7">
    <location>
        <begin position="185"/>
        <end position="416"/>
    </location>
</feature>
<evidence type="ECO:0000313" key="8">
    <source>
        <dbReference type="EMBL" id="AGF78663.1"/>
    </source>
</evidence>
<evidence type="ECO:0000256" key="2">
    <source>
        <dbReference type="ARBA" id="ARBA00022485"/>
    </source>
</evidence>
<dbReference type="HOGENOM" id="CLU_645348_0_0_7"/>
<dbReference type="RefSeq" id="WP_015404353.1">
    <property type="nucleotide sequence ID" value="NC_020304.1"/>
</dbReference>